<name>A0A1J7ITK3_9PEZI</name>
<sequence length="266" mass="30226">MNLTPIKGRGKGPRKAGFRPPNPKRRKLASEDEDAGDSLYKRSSAAPIEKLPTEVLFRILLFSQEHNFPKASLRIGKLLSHKSFFAELVLQAFELTWDLWMGCVKKGVQSYHGWFDDKERLGGDPGLQSKVIALPFITIDNVLHAQQMWLKKNGQGRFYQHSGDYNLSDYDPGYDHMKSAAACFEEEWEFSCFDPKGFHEGALGGAECGRLEVHRDIRIPDRLVTGPFTEKNVKLLFWLVYNHAVLGEDQTWEVSISITLVDCSVH</sequence>
<evidence type="ECO:0000313" key="2">
    <source>
        <dbReference type="EMBL" id="OIW31023.1"/>
    </source>
</evidence>
<proteinExistence type="predicted"/>
<evidence type="ECO:0008006" key="4">
    <source>
        <dbReference type="Google" id="ProtNLM"/>
    </source>
</evidence>
<reference evidence="2 3" key="1">
    <citation type="submission" date="2016-10" db="EMBL/GenBank/DDBJ databases">
        <title>Draft genome sequence of Coniochaeta ligniaria NRRL30616, a lignocellulolytic fungus for bioabatement of inhibitors in plant biomass hydrolysates.</title>
        <authorList>
            <consortium name="DOE Joint Genome Institute"/>
            <person name="Jimenez D.J."/>
            <person name="Hector R.E."/>
            <person name="Riley R."/>
            <person name="Sun H."/>
            <person name="Grigoriev I.V."/>
            <person name="Van Elsas J.D."/>
            <person name="Nichols N.N."/>
        </authorList>
    </citation>
    <scope>NUCLEOTIDE SEQUENCE [LARGE SCALE GENOMIC DNA]</scope>
    <source>
        <strain evidence="2 3">NRRL 30616</strain>
    </source>
</reference>
<evidence type="ECO:0000313" key="3">
    <source>
        <dbReference type="Proteomes" id="UP000182658"/>
    </source>
</evidence>
<feature type="region of interest" description="Disordered" evidence="1">
    <location>
        <begin position="1"/>
        <end position="38"/>
    </location>
</feature>
<dbReference type="EMBL" id="KV875096">
    <property type="protein sequence ID" value="OIW31023.1"/>
    <property type="molecule type" value="Genomic_DNA"/>
</dbReference>
<protein>
    <recommendedName>
        <fullName evidence="4">F-box domain-containing protein</fullName>
    </recommendedName>
</protein>
<dbReference type="InParanoid" id="A0A1J7ITK3"/>
<gene>
    <name evidence="2" type="ORF">CONLIGDRAFT_573580</name>
</gene>
<accession>A0A1J7ITK3</accession>
<dbReference type="OrthoDB" id="4167490at2759"/>
<organism evidence="2 3">
    <name type="scientific">Coniochaeta ligniaria NRRL 30616</name>
    <dbReference type="NCBI Taxonomy" id="1408157"/>
    <lineage>
        <taxon>Eukaryota</taxon>
        <taxon>Fungi</taxon>
        <taxon>Dikarya</taxon>
        <taxon>Ascomycota</taxon>
        <taxon>Pezizomycotina</taxon>
        <taxon>Sordariomycetes</taxon>
        <taxon>Sordariomycetidae</taxon>
        <taxon>Coniochaetales</taxon>
        <taxon>Coniochaetaceae</taxon>
        <taxon>Coniochaeta</taxon>
    </lineage>
</organism>
<feature type="compositionally biased region" description="Basic residues" evidence="1">
    <location>
        <begin position="8"/>
        <end position="27"/>
    </location>
</feature>
<dbReference type="AlphaFoldDB" id="A0A1J7ITK3"/>
<keyword evidence="3" id="KW-1185">Reference proteome</keyword>
<dbReference type="Proteomes" id="UP000182658">
    <property type="component" value="Unassembled WGS sequence"/>
</dbReference>
<evidence type="ECO:0000256" key="1">
    <source>
        <dbReference type="SAM" id="MobiDB-lite"/>
    </source>
</evidence>